<name>A0A9X0D477_9CNID</name>
<feature type="compositionally biased region" description="Basic residues" evidence="1">
    <location>
        <begin position="178"/>
        <end position="216"/>
    </location>
</feature>
<evidence type="ECO:0000256" key="2">
    <source>
        <dbReference type="SAM" id="Phobius"/>
    </source>
</evidence>
<dbReference type="PROSITE" id="PS50853">
    <property type="entry name" value="FN3"/>
    <property type="match status" value="1"/>
</dbReference>
<organism evidence="4 5">
    <name type="scientific">Desmophyllum pertusum</name>
    <dbReference type="NCBI Taxonomy" id="174260"/>
    <lineage>
        <taxon>Eukaryota</taxon>
        <taxon>Metazoa</taxon>
        <taxon>Cnidaria</taxon>
        <taxon>Anthozoa</taxon>
        <taxon>Hexacorallia</taxon>
        <taxon>Scleractinia</taxon>
        <taxon>Caryophylliina</taxon>
        <taxon>Caryophylliidae</taxon>
        <taxon>Desmophyllum</taxon>
    </lineage>
</organism>
<protein>
    <submittedName>
        <fullName evidence="4">Protein tyrosine phosphatase</fullName>
    </submittedName>
</protein>
<keyword evidence="5" id="KW-1185">Reference proteome</keyword>
<dbReference type="OrthoDB" id="5990174at2759"/>
<reference evidence="4" key="1">
    <citation type="submission" date="2023-01" db="EMBL/GenBank/DDBJ databases">
        <title>Genome assembly of the deep-sea coral Lophelia pertusa.</title>
        <authorList>
            <person name="Herrera S."/>
            <person name="Cordes E."/>
        </authorList>
    </citation>
    <scope>NUCLEOTIDE SEQUENCE</scope>
    <source>
        <strain evidence="4">USNM1676648</strain>
        <tissue evidence="4">Polyp</tissue>
    </source>
</reference>
<keyword evidence="2" id="KW-0472">Membrane</keyword>
<evidence type="ECO:0000259" key="3">
    <source>
        <dbReference type="PROSITE" id="PS50853"/>
    </source>
</evidence>
<dbReference type="CDD" id="cd00063">
    <property type="entry name" value="FN3"/>
    <property type="match status" value="1"/>
</dbReference>
<gene>
    <name evidence="4" type="primary">USH2A_3</name>
    <name evidence="4" type="ORF">OS493_022870</name>
</gene>
<dbReference type="EMBL" id="MU825889">
    <property type="protein sequence ID" value="KAJ7384239.1"/>
    <property type="molecule type" value="Genomic_DNA"/>
</dbReference>
<dbReference type="AlphaFoldDB" id="A0A9X0D477"/>
<evidence type="ECO:0000313" key="4">
    <source>
        <dbReference type="EMBL" id="KAJ7384239.1"/>
    </source>
</evidence>
<feature type="transmembrane region" description="Helical" evidence="2">
    <location>
        <begin position="235"/>
        <end position="257"/>
    </location>
</feature>
<comment type="caution">
    <text evidence="4">The sequence shown here is derived from an EMBL/GenBank/DDBJ whole genome shotgun (WGS) entry which is preliminary data.</text>
</comment>
<dbReference type="Proteomes" id="UP001163046">
    <property type="component" value="Unassembled WGS sequence"/>
</dbReference>
<proteinExistence type="predicted"/>
<dbReference type="SUPFAM" id="SSF49265">
    <property type="entry name" value="Fibronectin type III"/>
    <property type="match status" value="1"/>
</dbReference>
<dbReference type="InterPro" id="IPR013783">
    <property type="entry name" value="Ig-like_fold"/>
</dbReference>
<keyword evidence="2" id="KW-0812">Transmembrane</keyword>
<feature type="domain" description="Fibronectin type-III" evidence="3">
    <location>
        <begin position="29"/>
        <end position="128"/>
    </location>
</feature>
<sequence>MLQNGAESHVAISLNSPVGPVTHLAVQFIPGHGTVDRIVHNNFLLKWDTPKDAASSDFKFYDVSVFTANNNSQRVYSSMTNATQLIIPCADLEPDAHYIFRIRSNAWCGFGADNNVIGYYPPIATGGPTIQPSINVQTSKTSITVQPSKTSITVQASKTSITVQPSKNVHYRPTVKNVHYRPSVKKRPLPSNRQKRPLPSNRQKRPLTSKRQKRPNIHAPPPLGNKLANKKGLNAAVWAVPVAIVGLIFIIILAYFIHKSRRLERSMFAIINMRSRDYDGGATFHSEEEIPFLQRFSDDEPLVTA</sequence>
<accession>A0A9X0D477</accession>
<dbReference type="Gene3D" id="2.60.40.10">
    <property type="entry name" value="Immunoglobulins"/>
    <property type="match status" value="1"/>
</dbReference>
<dbReference type="InterPro" id="IPR036116">
    <property type="entry name" value="FN3_sf"/>
</dbReference>
<dbReference type="InterPro" id="IPR003961">
    <property type="entry name" value="FN3_dom"/>
</dbReference>
<keyword evidence="2" id="KW-1133">Transmembrane helix</keyword>
<evidence type="ECO:0000256" key="1">
    <source>
        <dbReference type="SAM" id="MobiDB-lite"/>
    </source>
</evidence>
<evidence type="ECO:0000313" key="5">
    <source>
        <dbReference type="Proteomes" id="UP001163046"/>
    </source>
</evidence>
<feature type="region of interest" description="Disordered" evidence="1">
    <location>
        <begin position="165"/>
        <end position="226"/>
    </location>
</feature>